<evidence type="ECO:0000256" key="2">
    <source>
        <dbReference type="ARBA" id="ARBA00009870"/>
    </source>
</evidence>
<comment type="similarity">
    <text evidence="2">Belongs to the rad21 family.</text>
</comment>
<sequence>MFYSRFLLSKKGPLGTIWVAAHCHKRLKKDQIHQTDISSSVDQILQDAVPEVTYRIIAYLLLGVVRIFSKKVEFLLNDCFSARDGMSYLAGVKVGGETSKPKQATSAHYYSISRPKRFELDAFDLEASGDEEEDIRRHVMPREEIMLAGTSKEGVAYMYNKCHHHEESSLEAYSSIHTPTRDVFSPHSMDIDTDLTTLSHATSNLEESGMDKFRGIKFSFSLEDHLEPMIFGEADKDSGFFMPSVEADDFTAEQIPDLDAGKKSAELPILLDDEMQSGNHEPEKQPGSDTPFVVGLTSLVDLVDKEKITEKHLGPIPVIEGTPEPESFCETGKESHTLHLPSDVESAGRSSRKPEMDRLLDEELNVELNKMTRVSEMSPLPDQIAAKHHSISMTVDVTPPVSNSRDHMAVPTPSIKECSRVKKRKCLFDEAVVLPNNVIKHWIGYSGDLVCKRRKAPVTNFHTWQARKISNLPRSFLEPLIPCECVMLKSPVAEKNFKTREPVEPVAVRLTKVIKQTPSDEIMVEESPIMEKSRVQTSELNTETPLDEITVEESPIKEKSREQTPIAPATPVTQPASLRSHEARVFFRPDTPERPSRSESVETEIAAPDEGPDLITGLMDDEEINSSAGVAHGKQKLSLRTRKVAKYLHAKLQHEKKQTGGTFLNLTHVLHGKTRKESARLFYEILVLKTGDSIDVRQEHSFGDILVKESSKLKNCH</sequence>
<gene>
    <name evidence="10" type="ORF">OLC1_LOCUS18917</name>
</gene>
<evidence type="ECO:0000259" key="8">
    <source>
        <dbReference type="Pfam" id="PF04824"/>
    </source>
</evidence>
<dbReference type="Pfam" id="PF04824">
    <property type="entry name" value="Rad21_Rec8"/>
    <property type="match status" value="1"/>
</dbReference>
<keyword evidence="11" id="KW-1185">Reference proteome</keyword>
<dbReference type="GO" id="GO:0007059">
    <property type="term" value="P:chromosome segregation"/>
    <property type="evidence" value="ECO:0007669"/>
    <property type="project" value="UniProtKB-KW"/>
</dbReference>
<dbReference type="Proteomes" id="UP001161247">
    <property type="component" value="Chromosome 6"/>
</dbReference>
<dbReference type="AlphaFoldDB" id="A0AAV1DW79"/>
<dbReference type="SUPFAM" id="SSF46785">
    <property type="entry name" value="Winged helix' DNA-binding domain"/>
    <property type="match status" value="1"/>
</dbReference>
<keyword evidence="3" id="KW-0131">Cell cycle</keyword>
<proteinExistence type="inferred from homology"/>
<dbReference type="GO" id="GO:0007062">
    <property type="term" value="P:sister chromatid cohesion"/>
    <property type="evidence" value="ECO:0007669"/>
    <property type="project" value="InterPro"/>
</dbReference>
<evidence type="ECO:0000256" key="7">
    <source>
        <dbReference type="SAM" id="MobiDB-lite"/>
    </source>
</evidence>
<dbReference type="InterPro" id="IPR039781">
    <property type="entry name" value="Rad21/Rec8-like"/>
</dbReference>
<name>A0AAV1DW79_OLDCO</name>
<evidence type="ECO:0000259" key="9">
    <source>
        <dbReference type="Pfam" id="PF04825"/>
    </source>
</evidence>
<dbReference type="InterPro" id="IPR006909">
    <property type="entry name" value="Rad21/Rec8_C_eu"/>
</dbReference>
<dbReference type="GO" id="GO:0008278">
    <property type="term" value="C:cohesin complex"/>
    <property type="evidence" value="ECO:0007669"/>
    <property type="project" value="InterPro"/>
</dbReference>
<dbReference type="CDD" id="cd21793">
    <property type="entry name" value="Rad21_Rec8_M_AtSYN1-like"/>
    <property type="match status" value="1"/>
</dbReference>
<evidence type="ECO:0000256" key="6">
    <source>
        <dbReference type="ARBA" id="ARBA00064543"/>
    </source>
</evidence>
<evidence type="ECO:0000256" key="1">
    <source>
        <dbReference type="ARBA" id="ARBA00004123"/>
    </source>
</evidence>
<dbReference type="FunFam" id="1.10.10.580:FF:000002">
    <property type="entry name" value="Sister chromatid cohesion 1 protein 4"/>
    <property type="match status" value="1"/>
</dbReference>
<accession>A0AAV1DW79</accession>
<dbReference type="GO" id="GO:0003682">
    <property type="term" value="F:chromatin binding"/>
    <property type="evidence" value="ECO:0007669"/>
    <property type="project" value="TreeGrafter"/>
</dbReference>
<dbReference type="GO" id="GO:0005634">
    <property type="term" value="C:nucleus"/>
    <property type="evidence" value="ECO:0007669"/>
    <property type="project" value="UniProtKB-SubCell"/>
</dbReference>
<dbReference type="PANTHER" id="PTHR12585:SF73">
    <property type="entry name" value="SISTER CHROMATID COHESION 1 PROTEIN 2"/>
    <property type="match status" value="1"/>
</dbReference>
<organism evidence="10 11">
    <name type="scientific">Oldenlandia corymbosa var. corymbosa</name>
    <dbReference type="NCBI Taxonomy" id="529605"/>
    <lineage>
        <taxon>Eukaryota</taxon>
        <taxon>Viridiplantae</taxon>
        <taxon>Streptophyta</taxon>
        <taxon>Embryophyta</taxon>
        <taxon>Tracheophyta</taxon>
        <taxon>Spermatophyta</taxon>
        <taxon>Magnoliopsida</taxon>
        <taxon>eudicotyledons</taxon>
        <taxon>Gunneridae</taxon>
        <taxon>Pentapetalae</taxon>
        <taxon>asterids</taxon>
        <taxon>lamiids</taxon>
        <taxon>Gentianales</taxon>
        <taxon>Rubiaceae</taxon>
        <taxon>Rubioideae</taxon>
        <taxon>Spermacoceae</taxon>
        <taxon>Hedyotis-Oldenlandia complex</taxon>
        <taxon>Oldenlandia</taxon>
    </lineage>
</organism>
<evidence type="ECO:0000256" key="5">
    <source>
        <dbReference type="ARBA" id="ARBA00023242"/>
    </source>
</evidence>
<dbReference type="EMBL" id="OX459123">
    <property type="protein sequence ID" value="CAI9111542.1"/>
    <property type="molecule type" value="Genomic_DNA"/>
</dbReference>
<dbReference type="Pfam" id="PF04825">
    <property type="entry name" value="Rad21_Rec8_N"/>
    <property type="match status" value="1"/>
</dbReference>
<keyword evidence="3" id="KW-0132">Cell division</keyword>
<evidence type="ECO:0000313" key="10">
    <source>
        <dbReference type="EMBL" id="CAI9111542.1"/>
    </source>
</evidence>
<protein>
    <submittedName>
        <fullName evidence="10">OLC1v1011792C2</fullName>
    </submittedName>
</protein>
<feature type="region of interest" description="Disordered" evidence="7">
    <location>
        <begin position="552"/>
        <end position="577"/>
    </location>
</feature>
<feature type="domain" description="Rad21/Rec8-like protein N-terminal" evidence="9">
    <location>
        <begin position="1"/>
        <end position="92"/>
    </location>
</feature>
<feature type="domain" description="Rad21/Rec8-like protein C-terminal eukaryotic" evidence="8">
    <location>
        <begin position="664"/>
        <end position="712"/>
    </location>
</feature>
<dbReference type="GO" id="GO:1990414">
    <property type="term" value="P:replication-born double-strand break repair via sister chromatid exchange"/>
    <property type="evidence" value="ECO:0007669"/>
    <property type="project" value="TreeGrafter"/>
</dbReference>
<evidence type="ECO:0000256" key="3">
    <source>
        <dbReference type="ARBA" id="ARBA00022776"/>
    </source>
</evidence>
<dbReference type="InterPro" id="IPR006910">
    <property type="entry name" value="Rad21_Rec8_N"/>
</dbReference>
<dbReference type="PANTHER" id="PTHR12585">
    <property type="entry name" value="SCC1 / RAD21 FAMILY MEMBER"/>
    <property type="match status" value="1"/>
</dbReference>
<dbReference type="InterPro" id="IPR023093">
    <property type="entry name" value="ScpA-like_C"/>
</dbReference>
<comment type="subunit">
    <text evidence="6">Component of the cohesin complex.</text>
</comment>
<dbReference type="InterPro" id="IPR036390">
    <property type="entry name" value="WH_DNA-bd_sf"/>
</dbReference>
<keyword evidence="4" id="KW-0159">Chromosome partition</keyword>
<evidence type="ECO:0000313" key="11">
    <source>
        <dbReference type="Proteomes" id="UP001161247"/>
    </source>
</evidence>
<reference evidence="10" key="1">
    <citation type="submission" date="2023-03" db="EMBL/GenBank/DDBJ databases">
        <authorList>
            <person name="Julca I."/>
        </authorList>
    </citation>
    <scope>NUCLEOTIDE SEQUENCE</scope>
</reference>
<comment type="subcellular location">
    <subcellularLocation>
        <location evidence="1">Nucleus</location>
    </subcellularLocation>
</comment>
<keyword evidence="5" id="KW-0539">Nucleus</keyword>
<dbReference type="Gene3D" id="1.10.10.580">
    <property type="entry name" value="Structural maintenance of chromosome 1. Chain E"/>
    <property type="match status" value="1"/>
</dbReference>
<keyword evidence="3" id="KW-0498">Mitosis</keyword>
<evidence type="ECO:0000256" key="4">
    <source>
        <dbReference type="ARBA" id="ARBA00022829"/>
    </source>
</evidence>